<dbReference type="InterPro" id="IPR008160">
    <property type="entry name" value="Collagen"/>
</dbReference>
<feature type="compositionally biased region" description="Pro residues" evidence="2">
    <location>
        <begin position="341"/>
        <end position="350"/>
    </location>
</feature>
<evidence type="ECO:0000313" key="6">
    <source>
        <dbReference type="Proteomes" id="UP000267096"/>
    </source>
</evidence>
<dbReference type="Pfam" id="PF01484">
    <property type="entry name" value="Col_cuticle_N"/>
    <property type="match status" value="1"/>
</dbReference>
<feature type="compositionally biased region" description="Low complexity" evidence="2">
    <location>
        <begin position="223"/>
        <end position="250"/>
    </location>
</feature>
<dbReference type="SMART" id="SM01088">
    <property type="entry name" value="Col_cuticle_N"/>
    <property type="match status" value="1"/>
</dbReference>
<keyword evidence="6" id="KW-1185">Reference proteome</keyword>
<dbReference type="PANTHER" id="PTHR24637">
    <property type="entry name" value="COLLAGEN"/>
    <property type="match status" value="1"/>
</dbReference>
<dbReference type="AlphaFoldDB" id="A0A0M3K636"/>
<evidence type="ECO:0000256" key="2">
    <source>
        <dbReference type="SAM" id="MobiDB-lite"/>
    </source>
</evidence>
<name>A0A0M3K636_ANISI</name>
<sequence>MPLTMIHIYKCSALLWHFHSELQHFEKQLKRPRTNARTIKCIIQNYHRYVSVYLELIHPDFTEMGEDMNGKDKEIQANALRRVAFFGVTLSTIATLTCAISVPMLYNYMQQMQSVMQNEVDFCKLRSGNIWREVTRTQVLATSDVREKRQARSRCCGCGIAEPGPRGPPGPDGRDGADGLLGAPGRDGADAAPPSIPPENDYCFECMEAAAGPPGRPGPKGPPGFAGEPGADGYIGRPGPMGPPGRIGSPGAAGRPGSKGLPGEPGKVNEVDGQPGPVGPAGDEGLSGEPGLPGPPGLPGTRGPQGRMGDAGKDGAPGKNGAAGLDGPQGMQGEPGTCSHCPPPRTAPGY</sequence>
<accession>A0A0M3K636</accession>
<evidence type="ECO:0000313" key="7">
    <source>
        <dbReference type="WBParaSite" id="ASIM_0001642701-mRNA-1"/>
    </source>
</evidence>
<keyword evidence="3" id="KW-1133">Transmembrane helix</keyword>
<evidence type="ECO:0000256" key="3">
    <source>
        <dbReference type="SAM" id="Phobius"/>
    </source>
</evidence>
<feature type="region of interest" description="Disordered" evidence="2">
    <location>
        <begin position="156"/>
        <end position="200"/>
    </location>
</feature>
<dbReference type="InterPro" id="IPR002486">
    <property type="entry name" value="Col_cuticle_N"/>
</dbReference>
<dbReference type="OrthoDB" id="5871357at2759"/>
<dbReference type="PANTHER" id="PTHR24637:SF310">
    <property type="entry name" value="NEMATODE CUTICLE COLLAGEN N-TERMINAL DOMAIN-CONTAINING PROTEIN"/>
    <property type="match status" value="1"/>
</dbReference>
<feature type="transmembrane region" description="Helical" evidence="3">
    <location>
        <begin position="83"/>
        <end position="106"/>
    </location>
</feature>
<organism evidence="7">
    <name type="scientific">Anisakis simplex</name>
    <name type="common">Herring worm</name>
    <dbReference type="NCBI Taxonomy" id="6269"/>
    <lineage>
        <taxon>Eukaryota</taxon>
        <taxon>Metazoa</taxon>
        <taxon>Ecdysozoa</taxon>
        <taxon>Nematoda</taxon>
        <taxon>Chromadorea</taxon>
        <taxon>Rhabditida</taxon>
        <taxon>Spirurina</taxon>
        <taxon>Ascaridomorpha</taxon>
        <taxon>Ascaridoidea</taxon>
        <taxon>Anisakidae</taxon>
        <taxon>Anisakis</taxon>
        <taxon>Anisakis simplex complex</taxon>
    </lineage>
</organism>
<gene>
    <name evidence="5" type="ORF">ASIM_LOCUS15834</name>
</gene>
<proteinExistence type="predicted"/>
<keyword evidence="1" id="KW-0677">Repeat</keyword>
<evidence type="ECO:0000313" key="5">
    <source>
        <dbReference type="EMBL" id="VDK56152.1"/>
    </source>
</evidence>
<dbReference type="GO" id="GO:0042302">
    <property type="term" value="F:structural constituent of cuticle"/>
    <property type="evidence" value="ECO:0007669"/>
    <property type="project" value="InterPro"/>
</dbReference>
<reference evidence="5 6" key="2">
    <citation type="submission" date="2018-11" db="EMBL/GenBank/DDBJ databases">
        <authorList>
            <consortium name="Pathogen Informatics"/>
        </authorList>
    </citation>
    <scope>NUCLEOTIDE SEQUENCE [LARGE SCALE GENOMIC DNA]</scope>
</reference>
<dbReference type="Proteomes" id="UP000267096">
    <property type="component" value="Unassembled WGS sequence"/>
</dbReference>
<keyword evidence="3" id="KW-0812">Transmembrane</keyword>
<dbReference type="WBParaSite" id="ASIM_0001642701-mRNA-1">
    <property type="protein sequence ID" value="ASIM_0001642701-mRNA-1"/>
    <property type="gene ID" value="ASIM_0001642701"/>
</dbReference>
<feature type="compositionally biased region" description="Low complexity" evidence="2">
    <location>
        <begin position="178"/>
        <end position="193"/>
    </location>
</feature>
<keyword evidence="3" id="KW-0472">Membrane</keyword>
<dbReference type="Pfam" id="PF01391">
    <property type="entry name" value="Collagen"/>
    <property type="match status" value="2"/>
</dbReference>
<protein>
    <submittedName>
        <fullName evidence="7">Col_cuticle_N domain-containing protein</fullName>
    </submittedName>
</protein>
<dbReference type="EMBL" id="UYRR01032598">
    <property type="protein sequence ID" value="VDK56152.1"/>
    <property type="molecule type" value="Genomic_DNA"/>
</dbReference>
<feature type="domain" description="Nematode cuticle collagen N-terminal" evidence="4">
    <location>
        <begin position="82"/>
        <end position="134"/>
    </location>
</feature>
<evidence type="ECO:0000256" key="1">
    <source>
        <dbReference type="ARBA" id="ARBA00022737"/>
    </source>
</evidence>
<evidence type="ECO:0000259" key="4">
    <source>
        <dbReference type="SMART" id="SM01088"/>
    </source>
</evidence>
<reference evidence="7" key="1">
    <citation type="submission" date="2017-02" db="UniProtKB">
        <authorList>
            <consortium name="WormBaseParasite"/>
        </authorList>
    </citation>
    <scope>IDENTIFICATION</scope>
</reference>
<feature type="region of interest" description="Disordered" evidence="2">
    <location>
        <begin position="213"/>
        <end position="350"/>
    </location>
</feature>